<reference evidence="1" key="1">
    <citation type="submission" date="2023-06" db="EMBL/GenBank/DDBJ databases">
        <title>Draft genome of Marssonina rosae.</title>
        <authorList>
            <person name="Cheng Q."/>
        </authorList>
    </citation>
    <scope>NUCLEOTIDE SEQUENCE</scope>
    <source>
        <strain evidence="1">R4</strain>
    </source>
</reference>
<dbReference type="AlphaFoldDB" id="A0AAD9SXP7"/>
<accession>A0AAD9SXP7</accession>
<sequence length="552" mass="62496">MRCQKSLLHVYRSSSRLQLNLFTRHASSPRNFEPYVLPRHVIDLDAADSKYVRKADNSSATSASALIYREDSIEETQYQRNKKKREIGKAPIDVTKVNPADLWSYILLGCDNAPSKFLPTAEGLRLPLFTKARLQIITKRMGIDSLDSVEVAMAHFVDGFSIDATKNLQSAGFTRMKQATIRVFLRESKAWVTTRALVSMLSSTKQGCEFLARNGDALLTSLVLCRKAQVGRSYNEVLTPSMILRVLNNFRINASSKNVQIGAQLCNAALYYAGKDACLPAIKIYLKMAQSCKYAPPDWRARAALSRLLFALVRGRRGFKAEIERKKALELVTGWEGGMEPRAGQLRKPCFAYLAFKNMSQPFAWAIYPKYIVGLGDLGMTEAIYAEWMSPEPNRMDAILRGEEHRRFRSHMFAVAFLLADDPKRALQVLESVPTHHQDTSDTESQASNQWILFCNMNTDDDVHKLKRGSLWLKAIILDHYKFHGSVPTPQLRIALGDSISNLPNDPQQALRVLQKMLLFKEITRNRSPGSHKSPRTLDWVKEDGEERIQLI</sequence>
<name>A0AAD9SXP7_9HELO</name>
<dbReference type="EMBL" id="JAUBYV010000009">
    <property type="protein sequence ID" value="KAK2624590.1"/>
    <property type="molecule type" value="Genomic_DNA"/>
</dbReference>
<comment type="caution">
    <text evidence="1">The sequence shown here is derived from an EMBL/GenBank/DDBJ whole genome shotgun (WGS) entry which is preliminary data.</text>
</comment>
<keyword evidence="2" id="KW-1185">Reference proteome</keyword>
<organism evidence="1 2">
    <name type="scientific">Diplocarpon rosae</name>
    <dbReference type="NCBI Taxonomy" id="946125"/>
    <lineage>
        <taxon>Eukaryota</taxon>
        <taxon>Fungi</taxon>
        <taxon>Dikarya</taxon>
        <taxon>Ascomycota</taxon>
        <taxon>Pezizomycotina</taxon>
        <taxon>Leotiomycetes</taxon>
        <taxon>Helotiales</taxon>
        <taxon>Drepanopezizaceae</taxon>
        <taxon>Diplocarpon</taxon>
    </lineage>
</organism>
<dbReference type="Proteomes" id="UP001285354">
    <property type="component" value="Unassembled WGS sequence"/>
</dbReference>
<evidence type="ECO:0000313" key="1">
    <source>
        <dbReference type="EMBL" id="KAK2624590.1"/>
    </source>
</evidence>
<proteinExistence type="predicted"/>
<gene>
    <name evidence="1" type="ORF">QTJ16_005783</name>
</gene>
<evidence type="ECO:0000313" key="2">
    <source>
        <dbReference type="Proteomes" id="UP001285354"/>
    </source>
</evidence>
<protein>
    <submittedName>
        <fullName evidence="1">Uncharacterized protein</fullName>
    </submittedName>
</protein>